<gene>
    <name evidence="2" type="ORF">B0F90DRAFT_951504</name>
</gene>
<feature type="compositionally biased region" description="Basic and acidic residues" evidence="1">
    <location>
        <begin position="155"/>
        <end position="165"/>
    </location>
</feature>
<feature type="compositionally biased region" description="Polar residues" evidence="1">
    <location>
        <begin position="209"/>
        <end position="219"/>
    </location>
</feature>
<feature type="region of interest" description="Disordered" evidence="1">
    <location>
        <begin position="1"/>
        <end position="47"/>
    </location>
</feature>
<evidence type="ECO:0000256" key="1">
    <source>
        <dbReference type="SAM" id="MobiDB-lite"/>
    </source>
</evidence>
<reference evidence="2" key="1">
    <citation type="journal article" date="2022" name="New Phytol.">
        <title>Evolutionary transition to the ectomycorrhizal habit in the genomes of a hyperdiverse lineage of mushroom-forming fungi.</title>
        <authorList>
            <person name="Looney B."/>
            <person name="Miyauchi S."/>
            <person name="Morin E."/>
            <person name="Drula E."/>
            <person name="Courty P.E."/>
            <person name="Kohler A."/>
            <person name="Kuo A."/>
            <person name="LaButti K."/>
            <person name="Pangilinan J."/>
            <person name="Lipzen A."/>
            <person name="Riley R."/>
            <person name="Andreopoulos W."/>
            <person name="He G."/>
            <person name="Johnson J."/>
            <person name="Nolan M."/>
            <person name="Tritt A."/>
            <person name="Barry K.W."/>
            <person name="Grigoriev I.V."/>
            <person name="Nagy L.G."/>
            <person name="Hibbett D."/>
            <person name="Henrissat B."/>
            <person name="Matheny P.B."/>
            <person name="Labbe J."/>
            <person name="Martin F.M."/>
        </authorList>
    </citation>
    <scope>NUCLEOTIDE SEQUENCE</scope>
    <source>
        <strain evidence="2">BPL690</strain>
    </source>
</reference>
<feature type="region of interest" description="Disordered" evidence="1">
    <location>
        <begin position="60"/>
        <end position="88"/>
    </location>
</feature>
<sequence>MSQDKCTESPATKIGPGKLWDNLGSTKFSRGNVVKTNPLTTSAKRSDLFRKMIESSDDELDFLSSGSRSDDVEETHSSKSKRRAKKQTEKLIVPGLELIYHPDYLPKRKLPDFKKITVVSEEEGPSTSRGNISDAARKPLKQTKSYEILATLHNNENERLPKLSSDEDSLGDPTQLSSRVSPHPKVRKFPGLALSPLRVDDPESPQPNTPQNGRKNVVSSKPFKPIRPRNTSSPSSDNNDCFFPTSRGLLQFDTQTQVITVKRHPVQSFPKVVRSRDFLP</sequence>
<name>A0AAD4QRF3_9AGAM</name>
<protein>
    <submittedName>
        <fullName evidence="2">Uncharacterized protein</fullName>
    </submittedName>
</protein>
<dbReference type="EMBL" id="WTXG01000004">
    <property type="protein sequence ID" value="KAI0305986.1"/>
    <property type="molecule type" value="Genomic_DNA"/>
</dbReference>
<feature type="region of interest" description="Disordered" evidence="1">
    <location>
        <begin position="119"/>
        <end position="246"/>
    </location>
</feature>
<dbReference type="Proteomes" id="UP001203297">
    <property type="component" value="Unassembled WGS sequence"/>
</dbReference>
<comment type="caution">
    <text evidence="2">The sequence shown here is derived from an EMBL/GenBank/DDBJ whole genome shotgun (WGS) entry which is preliminary data.</text>
</comment>
<evidence type="ECO:0000313" key="2">
    <source>
        <dbReference type="EMBL" id="KAI0305986.1"/>
    </source>
</evidence>
<feature type="compositionally biased region" description="Basic and acidic residues" evidence="1">
    <location>
        <begin position="68"/>
        <end position="77"/>
    </location>
</feature>
<evidence type="ECO:0000313" key="3">
    <source>
        <dbReference type="Proteomes" id="UP001203297"/>
    </source>
</evidence>
<proteinExistence type="predicted"/>
<organism evidence="2 3">
    <name type="scientific">Multifurca ochricompacta</name>
    <dbReference type="NCBI Taxonomy" id="376703"/>
    <lineage>
        <taxon>Eukaryota</taxon>
        <taxon>Fungi</taxon>
        <taxon>Dikarya</taxon>
        <taxon>Basidiomycota</taxon>
        <taxon>Agaricomycotina</taxon>
        <taxon>Agaricomycetes</taxon>
        <taxon>Russulales</taxon>
        <taxon>Russulaceae</taxon>
        <taxon>Multifurca</taxon>
    </lineage>
</organism>
<feature type="compositionally biased region" description="Polar residues" evidence="1">
    <location>
        <begin position="229"/>
        <end position="239"/>
    </location>
</feature>
<accession>A0AAD4QRF3</accession>
<dbReference type="AlphaFoldDB" id="A0AAD4QRF3"/>
<feature type="compositionally biased region" description="Polar residues" evidence="1">
    <location>
        <begin position="23"/>
        <end position="43"/>
    </location>
</feature>
<keyword evidence="3" id="KW-1185">Reference proteome</keyword>